<accession>A0A0W0F1G2</accession>
<evidence type="ECO:0000313" key="2">
    <source>
        <dbReference type="EMBL" id="KTB30097.1"/>
    </source>
</evidence>
<feature type="compositionally biased region" description="Low complexity" evidence="1">
    <location>
        <begin position="94"/>
        <end position="106"/>
    </location>
</feature>
<dbReference type="Proteomes" id="UP000054988">
    <property type="component" value="Unassembled WGS sequence"/>
</dbReference>
<evidence type="ECO:0000313" key="3">
    <source>
        <dbReference type="Proteomes" id="UP000054988"/>
    </source>
</evidence>
<gene>
    <name evidence="2" type="ORF">WG66_17313</name>
</gene>
<organism evidence="2 3">
    <name type="scientific">Moniliophthora roreri</name>
    <name type="common">Frosty pod rot fungus</name>
    <name type="synonym">Monilia roreri</name>
    <dbReference type="NCBI Taxonomy" id="221103"/>
    <lineage>
        <taxon>Eukaryota</taxon>
        <taxon>Fungi</taxon>
        <taxon>Dikarya</taxon>
        <taxon>Basidiomycota</taxon>
        <taxon>Agaricomycotina</taxon>
        <taxon>Agaricomycetes</taxon>
        <taxon>Agaricomycetidae</taxon>
        <taxon>Agaricales</taxon>
        <taxon>Marasmiineae</taxon>
        <taxon>Marasmiaceae</taxon>
        <taxon>Moniliophthora</taxon>
    </lineage>
</organism>
<reference evidence="2 3" key="1">
    <citation type="submission" date="2015-12" db="EMBL/GenBank/DDBJ databases">
        <title>Draft genome sequence of Moniliophthora roreri, the causal agent of frosty pod rot of cacao.</title>
        <authorList>
            <person name="Aime M.C."/>
            <person name="Diaz-Valderrama J.R."/>
            <person name="Kijpornyongpan T."/>
            <person name="Phillips-Mora W."/>
        </authorList>
    </citation>
    <scope>NUCLEOTIDE SEQUENCE [LARGE SCALE GENOMIC DNA]</scope>
    <source>
        <strain evidence="2 3">MCA 2952</strain>
    </source>
</reference>
<dbReference type="EMBL" id="LATX01002398">
    <property type="protein sequence ID" value="KTB30097.1"/>
    <property type="molecule type" value="Genomic_DNA"/>
</dbReference>
<name>A0A0W0F1G2_MONRR</name>
<comment type="caution">
    <text evidence="2">The sequence shown here is derived from an EMBL/GenBank/DDBJ whole genome shotgun (WGS) entry which is preliminary data.</text>
</comment>
<feature type="compositionally biased region" description="Gly residues" evidence="1">
    <location>
        <begin position="123"/>
        <end position="132"/>
    </location>
</feature>
<feature type="region of interest" description="Disordered" evidence="1">
    <location>
        <begin position="94"/>
        <end position="154"/>
    </location>
</feature>
<evidence type="ECO:0000256" key="1">
    <source>
        <dbReference type="SAM" id="MobiDB-lite"/>
    </source>
</evidence>
<sequence length="183" mass="17475">MTDATLVPLGTANQETTYLYVQDDDLLTTKLTFVVSASGHKVLATDIPQNCFLTAADSGVCEIGLVDEAGSATSTFTTSGSALAVVLPVATTSGSAGSSTASSGSAGNSGGTGSSTGSSGSIGNSGGTGSSGSEGNPAVPTESESRSGGQTGNGNNGAVGLVGLSGMFELILSGLVTGVALVL</sequence>
<proteinExistence type="predicted"/>
<protein>
    <submittedName>
        <fullName evidence="2">Uncharacterized protein</fullName>
    </submittedName>
</protein>
<dbReference type="AlphaFoldDB" id="A0A0W0F1G2"/>